<dbReference type="RefSeq" id="WP_166932343.1">
    <property type="nucleotide sequence ID" value="NZ_BAAADD010000002.1"/>
</dbReference>
<keyword evidence="3" id="KW-1185">Reference proteome</keyword>
<dbReference type="PANTHER" id="PTHR44051">
    <property type="entry name" value="GLUTATHIONE S-TRANSFERASE-RELATED"/>
    <property type="match status" value="1"/>
</dbReference>
<dbReference type="PROSITE" id="PS50405">
    <property type="entry name" value="GST_CTER"/>
    <property type="match status" value="1"/>
</dbReference>
<dbReference type="Gene3D" id="1.20.1050.10">
    <property type="match status" value="1"/>
</dbReference>
<accession>A0ABP3PD55</accession>
<name>A0ABP3PD55_9PROT</name>
<reference evidence="3" key="1">
    <citation type="journal article" date="2019" name="Int. J. Syst. Evol. Microbiol.">
        <title>The Global Catalogue of Microorganisms (GCM) 10K type strain sequencing project: providing services to taxonomists for standard genome sequencing and annotation.</title>
        <authorList>
            <consortium name="The Broad Institute Genomics Platform"/>
            <consortium name="The Broad Institute Genome Sequencing Center for Infectious Disease"/>
            <person name="Wu L."/>
            <person name="Ma J."/>
        </authorList>
    </citation>
    <scope>NUCLEOTIDE SEQUENCE [LARGE SCALE GENOMIC DNA]</scope>
    <source>
        <strain evidence="3">JCM 15089</strain>
    </source>
</reference>
<evidence type="ECO:0000259" key="1">
    <source>
        <dbReference type="PROSITE" id="PS50405"/>
    </source>
</evidence>
<organism evidence="2 3">
    <name type="scientific">Rhizomicrobium electricum</name>
    <dbReference type="NCBI Taxonomy" id="480070"/>
    <lineage>
        <taxon>Bacteria</taxon>
        <taxon>Pseudomonadati</taxon>
        <taxon>Pseudomonadota</taxon>
        <taxon>Alphaproteobacteria</taxon>
        <taxon>Micropepsales</taxon>
        <taxon>Micropepsaceae</taxon>
        <taxon>Rhizomicrobium</taxon>
    </lineage>
</organism>
<sequence length="214" mass="24197">MRRLIHLVFQPASRLVRLALGEKRLVVDPQMADDTHAHMPQFIDLDGTTVTGLWAILDHIEGTYPEIPLVPDDAVERGEALRWLDWTATVLGDQVTRKIVSEKANPRYTGTPTRSTPDVNVIRAGRDALRELIPFLGKTVDEHGNLVSRNLTIADLSLAAHLSSLDYFGEVPWDANQGLREWYMRMKSRPSFRSLLADRVPGQPPIKYYADLDF</sequence>
<dbReference type="Proteomes" id="UP001499951">
    <property type="component" value="Unassembled WGS sequence"/>
</dbReference>
<dbReference type="EMBL" id="BAAADD010000002">
    <property type="protein sequence ID" value="GAA0562439.1"/>
    <property type="molecule type" value="Genomic_DNA"/>
</dbReference>
<protein>
    <submittedName>
        <fullName evidence="2">FtsZ-binding protein FzlA</fullName>
    </submittedName>
</protein>
<dbReference type="InterPro" id="IPR010987">
    <property type="entry name" value="Glutathione-S-Trfase_C-like"/>
</dbReference>
<dbReference type="SUPFAM" id="SSF47616">
    <property type="entry name" value="GST C-terminal domain-like"/>
    <property type="match status" value="1"/>
</dbReference>
<dbReference type="PANTHER" id="PTHR44051:SF8">
    <property type="entry name" value="GLUTATHIONE S-TRANSFERASE GSTA"/>
    <property type="match status" value="1"/>
</dbReference>
<dbReference type="CDD" id="cd00299">
    <property type="entry name" value="GST_C_family"/>
    <property type="match status" value="1"/>
</dbReference>
<dbReference type="Gene3D" id="3.40.30.10">
    <property type="entry name" value="Glutaredoxin"/>
    <property type="match status" value="1"/>
</dbReference>
<feature type="domain" description="GST C-terminal" evidence="1">
    <location>
        <begin position="73"/>
        <end position="208"/>
    </location>
</feature>
<dbReference type="InterPro" id="IPR036282">
    <property type="entry name" value="Glutathione-S-Trfase_C_sf"/>
</dbReference>
<comment type="caution">
    <text evidence="2">The sequence shown here is derived from an EMBL/GenBank/DDBJ whole genome shotgun (WGS) entry which is preliminary data.</text>
</comment>
<dbReference type="SUPFAM" id="SSF52833">
    <property type="entry name" value="Thioredoxin-like"/>
    <property type="match status" value="1"/>
</dbReference>
<evidence type="ECO:0000313" key="2">
    <source>
        <dbReference type="EMBL" id="GAA0562439.1"/>
    </source>
</evidence>
<dbReference type="InterPro" id="IPR036249">
    <property type="entry name" value="Thioredoxin-like_sf"/>
</dbReference>
<proteinExistence type="predicted"/>
<gene>
    <name evidence="2" type="primary">fzlA</name>
    <name evidence="2" type="ORF">GCM10008942_08580</name>
</gene>
<evidence type="ECO:0000313" key="3">
    <source>
        <dbReference type="Proteomes" id="UP001499951"/>
    </source>
</evidence>